<dbReference type="SUPFAM" id="SSF103515">
    <property type="entry name" value="Autotransporter"/>
    <property type="match status" value="1"/>
</dbReference>
<evidence type="ECO:0000256" key="1">
    <source>
        <dbReference type="ARBA" id="ARBA00022670"/>
    </source>
</evidence>
<dbReference type="Pfam" id="PF00082">
    <property type="entry name" value="Peptidase_S8"/>
    <property type="match status" value="1"/>
</dbReference>
<organism evidence="8 9">
    <name type="scientific">Collimonas fungivorans (strain Ter331)</name>
    <dbReference type="NCBI Taxonomy" id="1005048"/>
    <lineage>
        <taxon>Bacteria</taxon>
        <taxon>Pseudomonadati</taxon>
        <taxon>Pseudomonadota</taxon>
        <taxon>Betaproteobacteria</taxon>
        <taxon>Burkholderiales</taxon>
        <taxon>Oxalobacteraceae</taxon>
        <taxon>Collimonas</taxon>
    </lineage>
</organism>
<sequence length="984" mass="98941">MNAVGRYIDHLIGLKLKHTWRGVMGKALSRQGSLSVIFIAISAIISGCGGGGGGSSNPNPPATPAPSTPPVVPPVPAQPPPANNSGSAITPPVVTPPTAPPPMLNVLDPSNIQAARAQGMTGAGVTVGVVDTDFDVGDTQLAGRISKTVYSSGGANGNMHGTEVAQALAGSTLGIAPGVFVQAAAAGTTGNSLLLNNQIYQDLFAKGVRIFNQSNGISATGASVAQALALHNLYQPYVARQGLFVWSTGNDGAAQPNLNASLPSLFGDLQSGWLAVTAVNAAGGSNGYSASDTVPGVISSYANRCGVAANWCLAAAGDFISSSSGTRVFGTSFAAPAVSGAAALVQQAYPWMNADLIRQTILSTATDMHDTATYGWGLLNASKAVNGPALFDTRLALGPNVNIAFDNAASVFKNDIGGDAGLNKSGSGQLTLAGANTYQGASNVLGGRLDITGSVASSVNVSALGRLGGDGGRIHGNVSNSGRVDNSGAGLTIAGNYVATPGAVLANQFNTTLVVGGAAILGNSHLVATTPGGSTDPSGYVTQQAGVSGKVLTAAGGVSGQFSDISFEADGVGFTPGVFIAANLSYQAREVDLHISRTNVATMAAAAFKGDATRNNAAANLETGLQAADQMVASGKVTGANGAFLASAAALQKSASVAVAGQVLDSLSGQIHASAQALTFQQSQALNRDLGNRLAALGNQAEGQDGTGLWVSAIGASGKLNQSGYATGDTSLWGGQFGVDTRLSTHTIVGAALAYADSKASFDRLGGQGKGHSTGVSLYGRHGFGDGGGYVSGRAGLTSIDSTVTRTAVIGNTEQDLGASHSDSLWSVYAEGGYGLPLSADIRLTPYAGLAYDRLKRGGFTESGGVFGLTAESQVYQQTAGLLGVRGESRVQWAGGVSVLQAYAAWQHAFGDGSLDFGAAYVGAPAARFTVQGIGLARSSGWAGLGVSTAVDSRWGWYLNYDAQLGNGGLRNNVLALGLRFRLD</sequence>
<evidence type="ECO:0000256" key="6">
    <source>
        <dbReference type="SAM" id="MobiDB-lite"/>
    </source>
</evidence>
<dbReference type="eggNOG" id="COG1404">
    <property type="taxonomic scope" value="Bacteria"/>
</dbReference>
<dbReference type="InterPro" id="IPR036709">
    <property type="entry name" value="Autotransporte_beta_dom_sf"/>
</dbReference>
<dbReference type="PROSITE" id="PS00138">
    <property type="entry name" value="SUBTILASE_SER"/>
    <property type="match status" value="1"/>
</dbReference>
<dbReference type="InterPro" id="IPR023828">
    <property type="entry name" value="Peptidase_S8_Ser-AS"/>
</dbReference>
<evidence type="ECO:0000313" key="8">
    <source>
        <dbReference type="EMBL" id="AEK62150.1"/>
    </source>
</evidence>
<feature type="region of interest" description="Disordered" evidence="6">
    <location>
        <begin position="51"/>
        <end position="100"/>
    </location>
</feature>
<dbReference type="InterPro" id="IPR051551">
    <property type="entry name" value="Autotransporter_adhesion"/>
</dbReference>
<evidence type="ECO:0000256" key="5">
    <source>
        <dbReference type="PROSITE-ProRule" id="PRU01240"/>
    </source>
</evidence>
<feature type="active site" description="Charge relay system" evidence="5">
    <location>
        <position position="332"/>
    </location>
</feature>
<evidence type="ECO:0000259" key="7">
    <source>
        <dbReference type="PROSITE" id="PS51208"/>
    </source>
</evidence>
<dbReference type="Gene3D" id="3.40.50.200">
    <property type="entry name" value="Peptidase S8/S53 domain"/>
    <property type="match status" value="1"/>
</dbReference>
<evidence type="ECO:0000256" key="2">
    <source>
        <dbReference type="ARBA" id="ARBA00022729"/>
    </source>
</evidence>
<dbReference type="EMBL" id="CP002745">
    <property type="protein sequence ID" value="AEK62150.1"/>
    <property type="molecule type" value="Genomic_DNA"/>
</dbReference>
<dbReference type="InterPro" id="IPR015500">
    <property type="entry name" value="Peptidase_S8_subtilisin-rel"/>
</dbReference>
<keyword evidence="3 5" id="KW-0378">Hydrolase</keyword>
<dbReference type="PROSITE" id="PS51892">
    <property type="entry name" value="SUBTILASE"/>
    <property type="match status" value="1"/>
</dbReference>
<dbReference type="KEGG" id="cfu:CFU_2323"/>
<dbReference type="eggNOG" id="COG4625">
    <property type="taxonomic scope" value="Bacteria"/>
</dbReference>
<dbReference type="InterPro" id="IPR036852">
    <property type="entry name" value="Peptidase_S8/S53_dom_sf"/>
</dbReference>
<dbReference type="InterPro" id="IPR013425">
    <property type="entry name" value="Autotrns_rpt"/>
</dbReference>
<dbReference type="PANTHER" id="PTHR35037:SF3">
    <property type="entry name" value="C-TERMINAL REGION OF AIDA-LIKE PROTEIN"/>
    <property type="match status" value="1"/>
</dbReference>
<dbReference type="PANTHER" id="PTHR35037">
    <property type="entry name" value="C-TERMINAL REGION OF AIDA-LIKE PROTEIN"/>
    <property type="match status" value="1"/>
</dbReference>
<dbReference type="Pfam" id="PF03797">
    <property type="entry name" value="Autotransporter"/>
    <property type="match status" value="1"/>
</dbReference>
<dbReference type="AlphaFoldDB" id="G0A944"/>
<dbReference type="EC" id="3.4.21.-" evidence="8"/>
<dbReference type="Gene3D" id="2.40.128.130">
    <property type="entry name" value="Autotransporter beta-domain"/>
    <property type="match status" value="1"/>
</dbReference>
<dbReference type="SUPFAM" id="SSF52743">
    <property type="entry name" value="Subtilisin-like"/>
    <property type="match status" value="1"/>
</dbReference>
<dbReference type="CDD" id="cd04848">
    <property type="entry name" value="Peptidases_S8_Autotransporter_serine_protease_like"/>
    <property type="match status" value="1"/>
</dbReference>
<feature type="compositionally biased region" description="Pro residues" evidence="6">
    <location>
        <begin position="58"/>
        <end position="82"/>
    </location>
</feature>
<feature type="active site" description="Charge relay system" evidence="5">
    <location>
        <position position="131"/>
    </location>
</feature>
<dbReference type="InterPro" id="IPR000209">
    <property type="entry name" value="Peptidase_S8/S53_dom"/>
</dbReference>
<dbReference type="GO" id="GO:0019867">
    <property type="term" value="C:outer membrane"/>
    <property type="evidence" value="ECO:0007669"/>
    <property type="project" value="InterPro"/>
</dbReference>
<dbReference type="GO" id="GO:0006508">
    <property type="term" value="P:proteolysis"/>
    <property type="evidence" value="ECO:0007669"/>
    <property type="project" value="UniProtKB-KW"/>
</dbReference>
<reference evidence="8 9" key="2">
    <citation type="journal article" date="2006" name="J. Microbiol. Methods">
        <title>Genomic flank-sequencing of plasposon insertion sites for rapid identification of functional genes.</title>
        <authorList>
            <person name="Leveau J.H."/>
            <person name="Gerards S."/>
            <person name="Fritsche K."/>
            <person name="Zondag G."/>
            <person name="van Veen J.A."/>
        </authorList>
    </citation>
    <scope>NUCLEOTIDE SEQUENCE [LARGE SCALE GENOMIC DNA]</scope>
    <source>
        <strain evidence="8 9">Ter331</strain>
    </source>
</reference>
<evidence type="ECO:0000256" key="4">
    <source>
        <dbReference type="ARBA" id="ARBA00022825"/>
    </source>
</evidence>
<reference evidence="8 9" key="5">
    <citation type="journal article" date="2011" name="ISME J.">
        <title>Dual transcriptional profiling of a bacterial/fungal confrontation: Collimonas fungivorans versus Aspergillus niger.</title>
        <authorList>
            <person name="Mela F."/>
            <person name="Fritsche K."/>
            <person name="de Boer W."/>
            <person name="van Veen J.A."/>
            <person name="de Graaff L.H."/>
            <person name="van den Berg M."/>
            <person name="Leveau J.H."/>
        </authorList>
    </citation>
    <scope>NUCLEOTIDE SEQUENCE [LARGE SCALE GENOMIC DNA]</scope>
    <source>
        <strain evidence="8 9">Ter331</strain>
    </source>
</reference>
<dbReference type="PRINTS" id="PR00723">
    <property type="entry name" value="SUBTILISIN"/>
</dbReference>
<feature type="active site" description="Charge relay system" evidence="5">
    <location>
        <position position="160"/>
    </location>
</feature>
<evidence type="ECO:0000256" key="3">
    <source>
        <dbReference type="ARBA" id="ARBA00022801"/>
    </source>
</evidence>
<proteinExistence type="inferred from homology"/>
<evidence type="ECO:0000313" key="9">
    <source>
        <dbReference type="Proteomes" id="UP000008392"/>
    </source>
</evidence>
<reference evidence="8 9" key="1">
    <citation type="journal article" date="2004" name="Environ. Microbiol.">
        <title>Phylogeny-function analysis of (meta)genomic libraries: screening for expression of ribosomal RNA genes by large-insert library fluorescent in situ hybridization (LIL-FISH).</title>
        <authorList>
            <person name="Leveau J.H."/>
            <person name="Gerards S."/>
            <person name="de Boer W."/>
            <person name="van Veen J.A."/>
        </authorList>
    </citation>
    <scope>NUCLEOTIDE SEQUENCE [LARGE SCALE GENOMIC DNA]</scope>
    <source>
        <strain evidence="8 9">Ter331</strain>
    </source>
</reference>
<dbReference type="PROSITE" id="PS51208">
    <property type="entry name" value="AUTOTRANSPORTER"/>
    <property type="match status" value="1"/>
</dbReference>
<dbReference type="InterPro" id="IPR006315">
    <property type="entry name" value="OM_autotransptr_brl_dom"/>
</dbReference>
<dbReference type="NCBIfam" id="TIGR01414">
    <property type="entry name" value="autotrans_barl"/>
    <property type="match status" value="1"/>
</dbReference>
<comment type="similarity">
    <text evidence="5">Belongs to the peptidase S8 family.</text>
</comment>
<dbReference type="Pfam" id="PF12951">
    <property type="entry name" value="PATR"/>
    <property type="match status" value="1"/>
</dbReference>
<dbReference type="Proteomes" id="UP000008392">
    <property type="component" value="Chromosome"/>
</dbReference>
<dbReference type="InterPro" id="IPR005546">
    <property type="entry name" value="Autotransporte_beta"/>
</dbReference>
<dbReference type="NCBIfam" id="TIGR02601">
    <property type="entry name" value="autotrns_rpt"/>
    <property type="match status" value="1"/>
</dbReference>
<keyword evidence="4 5" id="KW-0720">Serine protease</keyword>
<keyword evidence="9" id="KW-1185">Reference proteome</keyword>
<keyword evidence="2" id="KW-0732">Signal</keyword>
<protein>
    <submittedName>
        <fullName evidence="8">Autotransporter subtilase family protease</fullName>
        <ecNumber evidence="8">3.4.21.-</ecNumber>
    </submittedName>
</protein>
<dbReference type="HOGENOM" id="CLU_005887_0_0_4"/>
<dbReference type="STRING" id="1005048.CFU_2323"/>
<dbReference type="GO" id="GO:0004252">
    <property type="term" value="F:serine-type endopeptidase activity"/>
    <property type="evidence" value="ECO:0007669"/>
    <property type="project" value="UniProtKB-UniRule"/>
</dbReference>
<reference evidence="8 9" key="4">
    <citation type="journal article" date="2010" name="Environ. Microbiol.">
        <title>The bacterial genus Collimonas: mycophagy, weathering and other adaptive solutions to life in oligotrophic soil environments.</title>
        <authorList>
            <person name="Leveau J.H."/>
            <person name="Uroz S."/>
            <person name="de Boer W."/>
        </authorList>
    </citation>
    <scope>NUCLEOTIDE SEQUENCE [LARGE SCALE GENOMIC DNA]</scope>
    <source>
        <strain evidence="8 9">Ter331</strain>
    </source>
</reference>
<dbReference type="InterPro" id="IPR034061">
    <property type="entry name" value="Peptidases_S8_Autotransporter"/>
</dbReference>
<reference evidence="8 9" key="3">
    <citation type="journal article" date="2008" name="FEMS Microbiol. Ecol.">
        <title>Identification and characterization of genes underlying chitinolysis in Collimonas fungivorans Ter331.</title>
        <authorList>
            <person name="Fritsche K."/>
            <person name="de Boer W."/>
            <person name="Gerards S."/>
            <person name="van den Berg M."/>
            <person name="van Veen J.A."/>
            <person name="Leveau J.H."/>
        </authorList>
    </citation>
    <scope>NUCLEOTIDE SEQUENCE [LARGE SCALE GENOMIC DNA]</scope>
    <source>
        <strain evidence="8 9">Ter331</strain>
    </source>
</reference>
<reference evidence="9" key="6">
    <citation type="submission" date="2011-05" db="EMBL/GenBank/DDBJ databases">
        <title>Complete sequence of Collimonas fungivorans Ter331.</title>
        <authorList>
            <person name="Leveau J.H."/>
        </authorList>
    </citation>
    <scope>NUCLEOTIDE SEQUENCE [LARGE SCALE GENOMIC DNA]</scope>
    <source>
        <strain evidence="9">Ter331</strain>
    </source>
</reference>
<accession>G0A944</accession>
<name>G0A944_COLFT</name>
<gene>
    <name evidence="8" type="ordered locus">CFU_2323</name>
</gene>
<keyword evidence="1 5" id="KW-0645">Protease</keyword>
<feature type="domain" description="Autotransporter" evidence="7">
    <location>
        <begin position="702"/>
        <end position="983"/>
    </location>
</feature>
<dbReference type="SMART" id="SM00869">
    <property type="entry name" value="Autotransporter"/>
    <property type="match status" value="1"/>
</dbReference>